<dbReference type="SUPFAM" id="SSF56112">
    <property type="entry name" value="Protein kinase-like (PK-like)"/>
    <property type="match status" value="1"/>
</dbReference>
<keyword evidence="4" id="KW-1185">Reference proteome</keyword>
<evidence type="ECO:0000256" key="1">
    <source>
        <dbReference type="SAM" id="MobiDB-lite"/>
    </source>
</evidence>
<evidence type="ECO:0000313" key="3">
    <source>
        <dbReference type="EMBL" id="KAF9065076.1"/>
    </source>
</evidence>
<dbReference type="GO" id="GO:0004672">
    <property type="term" value="F:protein kinase activity"/>
    <property type="evidence" value="ECO:0007669"/>
    <property type="project" value="InterPro"/>
</dbReference>
<reference evidence="3" key="1">
    <citation type="submission" date="2020-11" db="EMBL/GenBank/DDBJ databases">
        <authorList>
            <consortium name="DOE Joint Genome Institute"/>
            <person name="Ahrendt S."/>
            <person name="Riley R."/>
            <person name="Andreopoulos W."/>
            <person name="Labutti K."/>
            <person name="Pangilinan J."/>
            <person name="Ruiz-Duenas F.J."/>
            <person name="Barrasa J.M."/>
            <person name="Sanchez-Garcia M."/>
            <person name="Camarero S."/>
            <person name="Miyauchi S."/>
            <person name="Serrano A."/>
            <person name="Linde D."/>
            <person name="Babiker R."/>
            <person name="Drula E."/>
            <person name="Ayuso-Fernandez I."/>
            <person name="Pacheco R."/>
            <person name="Padilla G."/>
            <person name="Ferreira P."/>
            <person name="Barriuso J."/>
            <person name="Kellner H."/>
            <person name="Castanera R."/>
            <person name="Alfaro M."/>
            <person name="Ramirez L."/>
            <person name="Pisabarro A.G."/>
            <person name="Kuo A."/>
            <person name="Tritt A."/>
            <person name="Lipzen A."/>
            <person name="He G."/>
            <person name="Yan M."/>
            <person name="Ng V."/>
            <person name="Cullen D."/>
            <person name="Martin F."/>
            <person name="Rosso M.-N."/>
            <person name="Henrissat B."/>
            <person name="Hibbett D."/>
            <person name="Martinez A.T."/>
            <person name="Grigoriev I.V."/>
        </authorList>
    </citation>
    <scope>NUCLEOTIDE SEQUENCE</scope>
    <source>
        <strain evidence="3">AH 40177</strain>
    </source>
</reference>
<feature type="compositionally biased region" description="Polar residues" evidence="1">
    <location>
        <begin position="304"/>
        <end position="325"/>
    </location>
</feature>
<accession>A0A9P5PGS4</accession>
<dbReference type="PANTHER" id="PTHR38248:SF2">
    <property type="entry name" value="FUNK1 11"/>
    <property type="match status" value="1"/>
</dbReference>
<dbReference type="GO" id="GO:0005524">
    <property type="term" value="F:ATP binding"/>
    <property type="evidence" value="ECO:0007669"/>
    <property type="project" value="InterPro"/>
</dbReference>
<protein>
    <recommendedName>
        <fullName evidence="2">Protein kinase domain-containing protein</fullName>
    </recommendedName>
</protein>
<feature type="compositionally biased region" description="Low complexity" evidence="1">
    <location>
        <begin position="334"/>
        <end position="355"/>
    </location>
</feature>
<evidence type="ECO:0000313" key="4">
    <source>
        <dbReference type="Proteomes" id="UP000772434"/>
    </source>
</evidence>
<proteinExistence type="predicted"/>
<feature type="compositionally biased region" description="Polar residues" evidence="1">
    <location>
        <begin position="34"/>
        <end position="52"/>
    </location>
</feature>
<feature type="region of interest" description="Disordered" evidence="1">
    <location>
        <begin position="1"/>
        <end position="53"/>
    </location>
</feature>
<feature type="region of interest" description="Disordered" evidence="1">
    <location>
        <begin position="243"/>
        <end position="414"/>
    </location>
</feature>
<dbReference type="InterPro" id="IPR000719">
    <property type="entry name" value="Prot_kinase_dom"/>
</dbReference>
<dbReference type="InterPro" id="IPR011009">
    <property type="entry name" value="Kinase-like_dom_sf"/>
</dbReference>
<dbReference type="PANTHER" id="PTHR38248">
    <property type="entry name" value="FUNK1 6"/>
    <property type="match status" value="1"/>
</dbReference>
<organism evidence="3 4">
    <name type="scientific">Rhodocollybia butyracea</name>
    <dbReference type="NCBI Taxonomy" id="206335"/>
    <lineage>
        <taxon>Eukaryota</taxon>
        <taxon>Fungi</taxon>
        <taxon>Dikarya</taxon>
        <taxon>Basidiomycota</taxon>
        <taxon>Agaricomycotina</taxon>
        <taxon>Agaricomycetes</taxon>
        <taxon>Agaricomycetidae</taxon>
        <taxon>Agaricales</taxon>
        <taxon>Marasmiineae</taxon>
        <taxon>Omphalotaceae</taxon>
        <taxon>Rhodocollybia</taxon>
    </lineage>
</organism>
<dbReference type="Proteomes" id="UP000772434">
    <property type="component" value="Unassembled WGS sequence"/>
</dbReference>
<dbReference type="EMBL" id="JADNRY010000109">
    <property type="protein sequence ID" value="KAF9065076.1"/>
    <property type="molecule type" value="Genomic_DNA"/>
</dbReference>
<dbReference type="InterPro" id="IPR040976">
    <property type="entry name" value="Pkinase_fungal"/>
</dbReference>
<name>A0A9P5PGS4_9AGAR</name>
<feature type="compositionally biased region" description="Polar residues" evidence="1">
    <location>
        <begin position="245"/>
        <end position="265"/>
    </location>
</feature>
<feature type="domain" description="Protein kinase" evidence="2">
    <location>
        <begin position="538"/>
        <end position="895"/>
    </location>
</feature>
<comment type="caution">
    <text evidence="3">The sequence shown here is derived from an EMBL/GenBank/DDBJ whole genome shotgun (WGS) entry which is preliminary data.</text>
</comment>
<gene>
    <name evidence="3" type="ORF">BDP27DRAFT_1405002</name>
</gene>
<dbReference type="Pfam" id="PF17667">
    <property type="entry name" value="Pkinase_fungal"/>
    <property type="match status" value="1"/>
</dbReference>
<sequence>MVPESGTQSATSSTIPPTAPATPKRKPLVGPSPVETTPMSKTYASHSTSHNASGDLDVKQLAEVVNKFFADDLAQSLELSMEDFATLILSLPKDWDGKAEFDLGDNQVFLNAWEEYLQLLGKKEGEEAASGDDKVSKKTLETQLYAPLVSLLNAVGDSSDNENLKAFYIQDPRPVLGSRISRVPDIAAIYRQLLAVADDETLDEYLRENRVKGVFWGLLLYFVEVKNKNGAFLRKRSDNIKEETSQVATSKGSHGPSQPKSQAKLSKSSGKKRRKSPELAEDGAPESSEGSQQAKRSKGKATSGKGSTQPTRIQPARSTKSSSKSETLHKQVLSSSRAASRSTPTESSEGGSSTKGKSRARPKVTGSETGQSSAGLHPPPTPETSFDRYKKQADEERRVEAQLQDGEGYKRTREQGASYAKEMLSFGVIRHHAIGLTVDAVTARFFYADRSKIVESKPCDITQFKRLFMAMVLQLHRLTPEKLGVIQGLDFDYRNPEKINQTTPTKTLYETLLSAKGDALVGATYTFTGSKGLKRVEITRVIFRSEGIVGRSSIVVEVKCVCDRCSGDDDCGWKEKELVMKVSFPSKKRIPENEIIATARKHAEEHDQLWALNHLPLVEECITFPYDATDTVQGRLKDHFKDEYEERVMRVTFLKKLKPLKDLPNPREIAQVFFDILQIHQWLYEQPGVLHRDLSMGNIMWYRVDGKVYGVLNDYDLASYEKDKDKGPTSDHRTGTKPFMAFDLLDEDWKGGHYYRHDMESLFYIILCFACRYRFPNVPAQEPRKYEEWFTGSERQVYQEKYTLIMSKSVSTFAVQEHFTHFAPWLEKIYFRLHTGHFQRPSSITLRFDPHASQEFDWFTLNGNFSYHRLNEVMNTFKGMPLEARWTDETRNPNN</sequence>
<dbReference type="Gene3D" id="1.10.510.10">
    <property type="entry name" value="Transferase(Phosphotransferase) domain 1"/>
    <property type="match status" value="1"/>
</dbReference>
<evidence type="ECO:0000259" key="2">
    <source>
        <dbReference type="PROSITE" id="PS50011"/>
    </source>
</evidence>
<feature type="compositionally biased region" description="Basic and acidic residues" evidence="1">
    <location>
        <begin position="385"/>
        <end position="400"/>
    </location>
</feature>
<dbReference type="AlphaFoldDB" id="A0A9P5PGS4"/>
<dbReference type="PROSITE" id="PS50011">
    <property type="entry name" value="PROTEIN_KINASE_DOM"/>
    <property type="match status" value="1"/>
</dbReference>
<dbReference type="OrthoDB" id="5569250at2759"/>